<keyword evidence="1" id="KW-0378">Hydrolase</keyword>
<organism evidence="1 2">
    <name type="scientific">Candidatus Yanofskybacteria bacterium GW2011_GWD1_39_16</name>
    <dbReference type="NCBI Taxonomy" id="1619030"/>
    <lineage>
        <taxon>Bacteria</taxon>
        <taxon>Candidatus Yanofskyibacteriota</taxon>
    </lineage>
</organism>
<sequence length="119" mass="14079">MIFQRLKDWWRGGNLFGARRSSKWPAVRKAFLAGHPNCEVCGGKGTFLKPNELHHCQPYHLRPDLELLSENLITVCREHHFFICHLNSWKSYNEKVREDAKIWRDKIINRPLNVSKKTL</sequence>
<evidence type="ECO:0000313" key="1">
    <source>
        <dbReference type="EMBL" id="KKR09577.1"/>
    </source>
</evidence>
<dbReference type="AlphaFoldDB" id="A0A837HUT6"/>
<dbReference type="CDD" id="cd00085">
    <property type="entry name" value="HNHc"/>
    <property type="match status" value="1"/>
</dbReference>
<name>A0A837HUT6_9BACT</name>
<proteinExistence type="predicted"/>
<evidence type="ECO:0000313" key="2">
    <source>
        <dbReference type="Proteomes" id="UP000033996"/>
    </source>
</evidence>
<accession>A0A837HUT6</accession>
<gene>
    <name evidence="1" type="ORF">UT35_C0002G0027</name>
</gene>
<dbReference type="InterPro" id="IPR003615">
    <property type="entry name" value="HNH_nuc"/>
</dbReference>
<dbReference type="Proteomes" id="UP000033996">
    <property type="component" value="Unassembled WGS sequence"/>
</dbReference>
<keyword evidence="1" id="KW-0255">Endonuclease</keyword>
<dbReference type="GO" id="GO:0004519">
    <property type="term" value="F:endonuclease activity"/>
    <property type="evidence" value="ECO:0007669"/>
    <property type="project" value="UniProtKB-KW"/>
</dbReference>
<keyword evidence="1" id="KW-0540">Nuclease</keyword>
<reference evidence="1 2" key="1">
    <citation type="journal article" date="2015" name="Nature">
        <title>rRNA introns, odd ribosomes, and small enigmatic genomes across a large radiation of phyla.</title>
        <authorList>
            <person name="Brown C.T."/>
            <person name="Hug L.A."/>
            <person name="Thomas B.C."/>
            <person name="Sharon I."/>
            <person name="Castelle C.J."/>
            <person name="Singh A."/>
            <person name="Wilkins M.J."/>
            <person name="Williams K.H."/>
            <person name="Banfield J.F."/>
        </authorList>
    </citation>
    <scope>NUCLEOTIDE SEQUENCE [LARGE SCALE GENOMIC DNA]</scope>
</reference>
<dbReference type="EMBL" id="LBWL01000002">
    <property type="protein sequence ID" value="KKR09577.1"/>
    <property type="molecule type" value="Genomic_DNA"/>
</dbReference>
<comment type="caution">
    <text evidence="1">The sequence shown here is derived from an EMBL/GenBank/DDBJ whole genome shotgun (WGS) entry which is preliminary data.</text>
</comment>
<protein>
    <submittedName>
        <fullName evidence="1">HNH endonuclease</fullName>
    </submittedName>
</protein>